<feature type="transmembrane region" description="Helical" evidence="1">
    <location>
        <begin position="29"/>
        <end position="50"/>
    </location>
</feature>
<evidence type="ECO:0000313" key="3">
    <source>
        <dbReference type="Proteomes" id="UP000009022"/>
    </source>
</evidence>
<gene>
    <name evidence="2" type="ORF">TRIADDRAFT_64328</name>
</gene>
<feature type="transmembrane region" description="Helical" evidence="1">
    <location>
        <begin position="164"/>
        <end position="182"/>
    </location>
</feature>
<keyword evidence="1" id="KW-0812">Transmembrane</keyword>
<dbReference type="RefSeq" id="XP_002117170.1">
    <property type="nucleotide sequence ID" value="XM_002117134.1"/>
</dbReference>
<dbReference type="OrthoDB" id="10062838at2759"/>
<feature type="transmembrane region" description="Helical" evidence="1">
    <location>
        <begin position="270"/>
        <end position="297"/>
    </location>
</feature>
<protein>
    <recommendedName>
        <fullName evidence="4">EamA domain-containing protein</fullName>
    </recommendedName>
</protein>
<dbReference type="PhylomeDB" id="B3SA95"/>
<proteinExistence type="predicted"/>
<feature type="transmembrane region" description="Helical" evidence="1">
    <location>
        <begin position="194"/>
        <end position="213"/>
    </location>
</feature>
<feature type="transmembrane region" description="Helical" evidence="1">
    <location>
        <begin position="317"/>
        <end position="335"/>
    </location>
</feature>
<dbReference type="InterPro" id="IPR026505">
    <property type="entry name" value="Solute_c_fam_35_mem_F3/F4"/>
</dbReference>
<evidence type="ECO:0008006" key="4">
    <source>
        <dbReference type="Google" id="ProtNLM"/>
    </source>
</evidence>
<dbReference type="AlphaFoldDB" id="B3SA95"/>
<keyword evidence="3" id="KW-1185">Reference proteome</keyword>
<evidence type="ECO:0000256" key="1">
    <source>
        <dbReference type="SAM" id="Phobius"/>
    </source>
</evidence>
<name>B3SA95_TRIAD</name>
<dbReference type="HOGENOM" id="CLU_022280_3_0_1"/>
<feature type="transmembrane region" description="Helical" evidence="1">
    <location>
        <begin position="70"/>
        <end position="90"/>
    </location>
</feature>
<dbReference type="GeneID" id="6758382"/>
<dbReference type="Proteomes" id="UP000009022">
    <property type="component" value="Unassembled WGS sequence"/>
</dbReference>
<reference evidence="2 3" key="1">
    <citation type="journal article" date="2008" name="Nature">
        <title>The Trichoplax genome and the nature of placozoans.</title>
        <authorList>
            <person name="Srivastava M."/>
            <person name="Begovic E."/>
            <person name="Chapman J."/>
            <person name="Putnam N.H."/>
            <person name="Hellsten U."/>
            <person name="Kawashima T."/>
            <person name="Kuo A."/>
            <person name="Mitros T."/>
            <person name="Salamov A."/>
            <person name="Carpenter M.L."/>
            <person name="Signorovitch A.Y."/>
            <person name="Moreno M.A."/>
            <person name="Kamm K."/>
            <person name="Grimwood J."/>
            <person name="Schmutz J."/>
            <person name="Shapiro H."/>
            <person name="Grigoriev I.V."/>
            <person name="Buss L.W."/>
            <person name="Schierwater B."/>
            <person name="Dellaporta S.L."/>
            <person name="Rokhsar D.S."/>
        </authorList>
    </citation>
    <scope>NUCLEOTIDE SEQUENCE [LARGE SCALE GENOMIC DNA]</scope>
    <source>
        <strain evidence="2 3">Grell-BS-1999</strain>
    </source>
</reference>
<accession>B3SA95</accession>
<dbReference type="eggNOG" id="KOG4314">
    <property type="taxonomic scope" value="Eukaryota"/>
</dbReference>
<evidence type="ECO:0000313" key="2">
    <source>
        <dbReference type="EMBL" id="EDV20476.1"/>
    </source>
</evidence>
<dbReference type="EMBL" id="DS985260">
    <property type="protein sequence ID" value="EDV20476.1"/>
    <property type="molecule type" value="Genomic_DNA"/>
</dbReference>
<feature type="transmembrane region" description="Helical" evidence="1">
    <location>
        <begin position="138"/>
        <end position="157"/>
    </location>
</feature>
<sequence length="397" mass="44169">MREYENQTEISETENETCRRRCSHYSIKSSTGLFAVLLLAVSVVLEGQFVRDLTSGNFTAIAFATWYSRSWTIICYPIYCPIGMLFGKSLKDMWKEDSVVLQYQGQYLKGFIFKIIPVTIFLTGTYGFFFYAVKMVSLTDYVTILSVNIALIYILSVSWLREPVILIRTMAIFIAIGGVLFYAGSYKQNGSNELGIVITLISALMSALYRVYLKKVLPDASISKTLLLLTAVSLTVMLSGWIFVLIFTATEFESINWDLMPWDTLNLTSALSVAIIGLTFLGTAISYPIYVAIGLLLGIPGNAIVDNAIHQIAFDNLKIVGAILISFSFLILLIPEDKAINFSKRITTSFTKLMLKCGQNDVLIDSTSHSYNNIVSSSSSYFFVDSKYNSGIAEASI</sequence>
<keyword evidence="1" id="KW-0472">Membrane</keyword>
<feature type="transmembrane region" description="Helical" evidence="1">
    <location>
        <begin position="111"/>
        <end position="132"/>
    </location>
</feature>
<dbReference type="KEGG" id="tad:TRIADDRAFT_64328"/>
<dbReference type="PANTHER" id="PTHR19346">
    <property type="entry name" value="SUGAR PHOSPHATE TRANSPORTER DOMAIN-CONTAINING PROTEIN"/>
    <property type="match status" value="1"/>
</dbReference>
<dbReference type="PANTHER" id="PTHR19346:SF4">
    <property type="entry name" value="SUGAR PHOSPHATE TRANSPORTER DOMAIN-CONTAINING PROTEIN"/>
    <property type="match status" value="1"/>
</dbReference>
<dbReference type="CTD" id="6758382"/>
<feature type="transmembrane region" description="Helical" evidence="1">
    <location>
        <begin position="225"/>
        <end position="250"/>
    </location>
</feature>
<organism evidence="2 3">
    <name type="scientific">Trichoplax adhaerens</name>
    <name type="common">Trichoplax reptans</name>
    <dbReference type="NCBI Taxonomy" id="10228"/>
    <lineage>
        <taxon>Eukaryota</taxon>
        <taxon>Metazoa</taxon>
        <taxon>Placozoa</taxon>
        <taxon>Uniplacotomia</taxon>
        <taxon>Trichoplacea</taxon>
        <taxon>Trichoplacidae</taxon>
        <taxon>Trichoplax</taxon>
    </lineage>
</organism>
<keyword evidence="1" id="KW-1133">Transmembrane helix</keyword>
<dbReference type="InParanoid" id="B3SA95"/>
<dbReference type="OMA" id="EFESINW"/>